<proteinExistence type="predicted"/>
<organism evidence="4 5">
    <name type="scientific">Magnetospirillum molischianum DSM 120</name>
    <dbReference type="NCBI Taxonomy" id="1150626"/>
    <lineage>
        <taxon>Bacteria</taxon>
        <taxon>Pseudomonadati</taxon>
        <taxon>Pseudomonadota</taxon>
        <taxon>Alphaproteobacteria</taxon>
        <taxon>Rhodospirillales</taxon>
        <taxon>Rhodospirillaceae</taxon>
        <taxon>Magnetospirillum</taxon>
    </lineage>
</organism>
<reference evidence="4 5" key="1">
    <citation type="journal article" date="2012" name="J. Bacteriol.">
        <title>Draft Genome Sequence of the Purple Photosynthetic Bacterium Phaeospirillum molischianum DSM120, a Particularly Versatile Bacterium.</title>
        <authorList>
            <person name="Duquesne K."/>
            <person name="Prima V."/>
            <person name="Ji B."/>
            <person name="Rouy Z."/>
            <person name="Medigue C."/>
            <person name="Talla E."/>
            <person name="Sturgis J.N."/>
        </authorList>
    </citation>
    <scope>NUCLEOTIDE SEQUENCE [LARGE SCALE GENOMIC DNA]</scope>
    <source>
        <strain evidence="5">DSM120</strain>
    </source>
</reference>
<dbReference type="SMART" id="SM00448">
    <property type="entry name" value="REC"/>
    <property type="match status" value="1"/>
</dbReference>
<accession>H8FVG3</accession>
<dbReference type="InterPro" id="IPR050595">
    <property type="entry name" value="Bact_response_regulator"/>
</dbReference>
<protein>
    <submittedName>
        <fullName evidence="4">Two-component chemotaxis response transcriptional regulator cheY</fullName>
    </submittedName>
</protein>
<dbReference type="STRING" id="1150626.PHAMO_380019"/>
<dbReference type="GO" id="GO:0000160">
    <property type="term" value="P:phosphorelay signal transduction system"/>
    <property type="evidence" value="ECO:0007669"/>
    <property type="project" value="InterPro"/>
</dbReference>
<evidence type="ECO:0000256" key="2">
    <source>
        <dbReference type="PROSITE-ProRule" id="PRU00169"/>
    </source>
</evidence>
<keyword evidence="1 2" id="KW-0597">Phosphoprotein</keyword>
<sequence length="119" mass="12638">MIIDDSPTMLMSLNGILSKAGLTVVQARNGEEALAILKGGSKPDLIVTDLNMGAMNGIELIRNIRKLSGLQFTPTIVLTTESQQDRRTEAKAAGATGWIVKPVEADALLQVVRQLVPGA</sequence>
<evidence type="ECO:0000256" key="1">
    <source>
        <dbReference type="ARBA" id="ARBA00022553"/>
    </source>
</evidence>
<comment type="caution">
    <text evidence="4">The sequence shown here is derived from an EMBL/GenBank/DDBJ whole genome shotgun (WGS) entry which is preliminary data.</text>
</comment>
<dbReference type="eggNOG" id="COG0784">
    <property type="taxonomic scope" value="Bacteria"/>
</dbReference>
<evidence type="ECO:0000259" key="3">
    <source>
        <dbReference type="PROSITE" id="PS50110"/>
    </source>
</evidence>
<dbReference type="Gene3D" id="3.40.50.2300">
    <property type="match status" value="1"/>
</dbReference>
<dbReference type="EMBL" id="CAHP01000032">
    <property type="protein sequence ID" value="CCG42351.1"/>
    <property type="molecule type" value="Genomic_DNA"/>
</dbReference>
<dbReference type="AlphaFoldDB" id="H8FVG3"/>
<dbReference type="InterPro" id="IPR001789">
    <property type="entry name" value="Sig_transdc_resp-reg_receiver"/>
</dbReference>
<feature type="modified residue" description="4-aspartylphosphate" evidence="2">
    <location>
        <position position="49"/>
    </location>
</feature>
<dbReference type="Proteomes" id="UP000004169">
    <property type="component" value="Unassembled WGS sequence"/>
</dbReference>
<evidence type="ECO:0000313" key="4">
    <source>
        <dbReference type="EMBL" id="CCG42351.1"/>
    </source>
</evidence>
<dbReference type="Pfam" id="PF00072">
    <property type="entry name" value="Response_reg"/>
    <property type="match status" value="1"/>
</dbReference>
<dbReference type="SUPFAM" id="SSF52172">
    <property type="entry name" value="CheY-like"/>
    <property type="match status" value="1"/>
</dbReference>
<keyword evidence="5" id="KW-1185">Reference proteome</keyword>
<dbReference type="PANTHER" id="PTHR44591:SF25">
    <property type="entry name" value="CHEMOTAXIS TWO-COMPONENT RESPONSE REGULATOR"/>
    <property type="match status" value="1"/>
</dbReference>
<dbReference type="InterPro" id="IPR011006">
    <property type="entry name" value="CheY-like_superfamily"/>
</dbReference>
<gene>
    <name evidence="4" type="primary">cheY</name>
    <name evidence="4" type="ORF">PHAMO_380019</name>
</gene>
<dbReference type="PROSITE" id="PS50110">
    <property type="entry name" value="RESPONSE_REGULATORY"/>
    <property type="match status" value="1"/>
</dbReference>
<feature type="domain" description="Response regulatory" evidence="3">
    <location>
        <begin position="1"/>
        <end position="116"/>
    </location>
</feature>
<dbReference type="PANTHER" id="PTHR44591">
    <property type="entry name" value="STRESS RESPONSE REGULATOR PROTEIN 1"/>
    <property type="match status" value="1"/>
</dbReference>
<name>H8FVG3_MAGML</name>
<evidence type="ECO:0000313" key="5">
    <source>
        <dbReference type="Proteomes" id="UP000004169"/>
    </source>
</evidence>